<accession>A0A5P8WG38</accession>
<evidence type="ECO:0000313" key="2">
    <source>
        <dbReference type="Proteomes" id="UP000326678"/>
    </source>
</evidence>
<sequence length="42" mass="4970">MPVRIDWRDRANLIEPISFQRVLVPTEQHQGYLEVVVHSALR</sequence>
<proteinExistence type="predicted"/>
<dbReference type="RefSeq" id="WP_267313707.1">
    <property type="nucleotide sequence ID" value="NZ_CP045227.1"/>
</dbReference>
<evidence type="ECO:0000313" key="1">
    <source>
        <dbReference type="EMBL" id="QFS51570.1"/>
    </source>
</evidence>
<dbReference type="AlphaFoldDB" id="A0A5P8WG38"/>
<keyword evidence="2" id="KW-1185">Reference proteome</keyword>
<reference evidence="1 2" key="1">
    <citation type="submission" date="2019-10" db="EMBL/GenBank/DDBJ databases">
        <title>Genomic and transcriptomic insights into the perfect genentic adaptation of a filamentous nitrogen-fixing cyanobacterium to rice fields.</title>
        <authorList>
            <person name="Chen Z."/>
        </authorList>
    </citation>
    <scope>NUCLEOTIDE SEQUENCE [LARGE SCALE GENOMIC DNA]</scope>
    <source>
        <strain evidence="1">CCNUC1</strain>
    </source>
</reference>
<dbReference type="EMBL" id="CP045227">
    <property type="protein sequence ID" value="QFS51570.1"/>
    <property type="molecule type" value="Genomic_DNA"/>
</dbReference>
<dbReference type="Proteomes" id="UP000326678">
    <property type="component" value="Chromosome Gxm2"/>
</dbReference>
<name>A0A5P8WG38_9NOSO</name>
<organism evidence="1 2">
    <name type="scientific">Nostoc sphaeroides CCNUC1</name>
    <dbReference type="NCBI Taxonomy" id="2653204"/>
    <lineage>
        <taxon>Bacteria</taxon>
        <taxon>Bacillati</taxon>
        <taxon>Cyanobacteriota</taxon>
        <taxon>Cyanophyceae</taxon>
        <taxon>Nostocales</taxon>
        <taxon>Nostocaceae</taxon>
        <taxon>Nostoc</taxon>
    </lineage>
</organism>
<protein>
    <submittedName>
        <fullName evidence="1">Uncharacterized protein</fullName>
    </submittedName>
</protein>
<gene>
    <name evidence="1" type="ORF">GXM_09064</name>
</gene>
<dbReference type="KEGG" id="nsh:GXM_09064"/>